<dbReference type="InterPro" id="IPR034546">
    <property type="entry name" value="PAIR1"/>
</dbReference>
<evidence type="ECO:0000313" key="1">
    <source>
        <dbReference type="EMBL" id="WOG88592.1"/>
    </source>
</evidence>
<accession>A0AAF1APZ1</accession>
<dbReference type="AlphaFoldDB" id="A0AAF1APZ1"/>
<protein>
    <submittedName>
        <fullName evidence="1">Uncharacterized protein</fullName>
    </submittedName>
</protein>
<organism evidence="1 2">
    <name type="scientific">Daucus carota subsp. sativus</name>
    <name type="common">Carrot</name>
    <dbReference type="NCBI Taxonomy" id="79200"/>
    <lineage>
        <taxon>Eukaryota</taxon>
        <taxon>Viridiplantae</taxon>
        <taxon>Streptophyta</taxon>
        <taxon>Embryophyta</taxon>
        <taxon>Tracheophyta</taxon>
        <taxon>Spermatophyta</taxon>
        <taxon>Magnoliopsida</taxon>
        <taxon>eudicotyledons</taxon>
        <taxon>Gunneridae</taxon>
        <taxon>Pentapetalae</taxon>
        <taxon>asterids</taxon>
        <taxon>campanulids</taxon>
        <taxon>Apiales</taxon>
        <taxon>Apiaceae</taxon>
        <taxon>Apioideae</taxon>
        <taxon>Scandiceae</taxon>
        <taxon>Daucinae</taxon>
        <taxon>Daucus</taxon>
        <taxon>Daucus sect. Daucus</taxon>
    </lineage>
</organism>
<dbReference type="GO" id="GO:0042138">
    <property type="term" value="P:meiotic DNA double-strand break formation"/>
    <property type="evidence" value="ECO:0007669"/>
    <property type="project" value="TreeGrafter"/>
</dbReference>
<proteinExistence type="predicted"/>
<dbReference type="PANTHER" id="PTHR37695">
    <property type="entry name" value="RECOMBINATION INITIATION DEFECTS 3-RELATED"/>
    <property type="match status" value="1"/>
</dbReference>
<dbReference type="GO" id="GO:0005634">
    <property type="term" value="C:nucleus"/>
    <property type="evidence" value="ECO:0007669"/>
    <property type="project" value="TreeGrafter"/>
</dbReference>
<dbReference type="Proteomes" id="UP000077755">
    <property type="component" value="Chromosome 2"/>
</dbReference>
<sequence>MIRFELSDSATTFDDQINEELEYRIGMMETSLSRFGMILDSIQSDIMQVNKGRKELALEMESIRQKLNASDNTLQLMNKGQDDVKVNLDRAVNTICDQLGQYGYQESSHDMISLLTALPEKIELCTQKLKNDICKSFSKEMQGMACSQQILNQKLISAVHLSKVMFYIGPCITQISSFYFLFHFYVSSVQASQVKVQKDSAAVKIEMGTWKSVKSKQATFTDRNSVKAQKQRGTSPTEVERVSRINIESDEEMSRDFFYFLEDKETGTGNFSMQDAREESERILRKARRRKRKHSNTIIIN</sequence>
<dbReference type="PANTHER" id="PTHR37695:SF1">
    <property type="entry name" value="RECOMBINATION INITIATION DEFECTS 3-RELATED"/>
    <property type="match status" value="1"/>
</dbReference>
<dbReference type="GO" id="GO:0009553">
    <property type="term" value="P:embryo sac development"/>
    <property type="evidence" value="ECO:0007669"/>
    <property type="project" value="TreeGrafter"/>
</dbReference>
<dbReference type="GO" id="GO:0009556">
    <property type="term" value="P:microsporogenesis"/>
    <property type="evidence" value="ECO:0007669"/>
    <property type="project" value="TreeGrafter"/>
</dbReference>
<dbReference type="EMBL" id="CP093344">
    <property type="protein sequence ID" value="WOG88592.1"/>
    <property type="molecule type" value="Genomic_DNA"/>
</dbReference>
<keyword evidence="2" id="KW-1185">Reference proteome</keyword>
<dbReference type="GO" id="GO:0070192">
    <property type="term" value="P:chromosome organization involved in meiotic cell cycle"/>
    <property type="evidence" value="ECO:0007669"/>
    <property type="project" value="InterPro"/>
</dbReference>
<gene>
    <name evidence="1" type="ORF">DCAR_0207827</name>
</gene>
<evidence type="ECO:0000313" key="2">
    <source>
        <dbReference type="Proteomes" id="UP000077755"/>
    </source>
</evidence>
<reference evidence="1" key="1">
    <citation type="journal article" date="2016" name="Nat. Genet.">
        <title>A high-quality carrot genome assembly provides new insights into carotenoid accumulation and asterid genome evolution.</title>
        <authorList>
            <person name="Iorizzo M."/>
            <person name="Ellison S."/>
            <person name="Senalik D."/>
            <person name="Zeng P."/>
            <person name="Satapoomin P."/>
            <person name="Huang J."/>
            <person name="Bowman M."/>
            <person name="Iovene M."/>
            <person name="Sanseverino W."/>
            <person name="Cavagnaro P."/>
            <person name="Yildiz M."/>
            <person name="Macko-Podgorni A."/>
            <person name="Moranska E."/>
            <person name="Grzebelus E."/>
            <person name="Grzebelus D."/>
            <person name="Ashrafi H."/>
            <person name="Zheng Z."/>
            <person name="Cheng S."/>
            <person name="Spooner D."/>
            <person name="Van Deynze A."/>
            <person name="Simon P."/>
        </authorList>
    </citation>
    <scope>NUCLEOTIDE SEQUENCE</scope>
    <source>
        <tissue evidence="1">Leaf</tissue>
    </source>
</reference>
<reference evidence="1" key="2">
    <citation type="submission" date="2022-03" db="EMBL/GenBank/DDBJ databases">
        <title>Draft title - Genomic analysis of global carrot germplasm unveils the trajectory of domestication and the origin of high carotenoid orange carrot.</title>
        <authorList>
            <person name="Iorizzo M."/>
            <person name="Ellison S."/>
            <person name="Senalik D."/>
            <person name="Macko-Podgorni A."/>
            <person name="Grzebelus D."/>
            <person name="Bostan H."/>
            <person name="Rolling W."/>
            <person name="Curaba J."/>
            <person name="Simon P."/>
        </authorList>
    </citation>
    <scope>NUCLEOTIDE SEQUENCE</scope>
    <source>
        <tissue evidence="1">Leaf</tissue>
    </source>
</reference>
<name>A0AAF1APZ1_DAUCS</name>